<dbReference type="Gene3D" id="3.40.605.10">
    <property type="entry name" value="Aldehyde Dehydrogenase, Chain A, domain 1"/>
    <property type="match status" value="1"/>
</dbReference>
<reference evidence="8 10" key="1">
    <citation type="journal article" date="2005" name="Environ. Microbiol.">
        <title>Genetic and functional properties of uncultivated thermophilic crenarchaeotes from a subsurface gold mine as revealed by analysis of genome fragments.</title>
        <authorList>
            <person name="Nunoura T."/>
            <person name="Hirayama H."/>
            <person name="Takami H."/>
            <person name="Oida H."/>
            <person name="Nishi S."/>
            <person name="Shimamura S."/>
            <person name="Suzuki Y."/>
            <person name="Inagaki F."/>
            <person name="Takai K."/>
            <person name="Nealson K.H."/>
            <person name="Horikoshi K."/>
        </authorList>
    </citation>
    <scope>NUCLEOTIDE SEQUENCE [LARGE SCALE GENOMIC DNA]</scope>
</reference>
<dbReference type="AlphaFoldDB" id="E6N5X7"/>
<comment type="subunit">
    <text evidence="2">Homotetramer.</text>
</comment>
<dbReference type="Pfam" id="PF00171">
    <property type="entry name" value="Aldedh"/>
    <property type="match status" value="1"/>
</dbReference>
<evidence type="ECO:0000313" key="10">
    <source>
        <dbReference type="Proteomes" id="UP000008120"/>
    </source>
</evidence>
<dbReference type="EMBL" id="BA000048">
    <property type="protein sequence ID" value="BAJ50512.1"/>
    <property type="molecule type" value="Genomic_DNA"/>
</dbReference>
<keyword evidence="6" id="KW-0175">Coiled coil</keyword>
<dbReference type="BioCyc" id="CCAL311458:G131R-665-MONOMER"/>
<evidence type="ECO:0000313" key="9">
    <source>
        <dbReference type="EMBL" id="BAJ50512.1"/>
    </source>
</evidence>
<reference evidence="8 10" key="2">
    <citation type="journal article" date="2011" name="Nucleic Acids Res.">
        <title>Insights into the evolution of Archaea and eukaryotic protein modifier systems revealed by the genome of a novel archaeal group.</title>
        <authorList>
            <person name="Nunoura T."/>
            <person name="Takaki Y."/>
            <person name="Kakuta J."/>
            <person name="Nishi S."/>
            <person name="Sugahara J."/>
            <person name="Kazama H."/>
            <person name="Chee G."/>
            <person name="Hattori M."/>
            <person name="Kanai A."/>
            <person name="Atomi H."/>
            <person name="Takai K."/>
            <person name="Takami H."/>
        </authorList>
    </citation>
    <scope>NUCLEOTIDE SEQUENCE [LARGE SCALE GENOMIC DNA]</scope>
</reference>
<dbReference type="Proteomes" id="UP000008120">
    <property type="component" value="Chromosome"/>
</dbReference>
<evidence type="ECO:0000256" key="6">
    <source>
        <dbReference type="SAM" id="Coils"/>
    </source>
</evidence>
<dbReference type="SUPFAM" id="SSF53720">
    <property type="entry name" value="ALDH-like"/>
    <property type="match status" value="1"/>
</dbReference>
<dbReference type="PANTHER" id="PTHR11699">
    <property type="entry name" value="ALDEHYDE DEHYDROGENASE-RELATED"/>
    <property type="match status" value="1"/>
</dbReference>
<feature type="coiled-coil region" evidence="6">
    <location>
        <begin position="50"/>
        <end position="103"/>
    </location>
</feature>
<proteinExistence type="inferred from homology"/>
<dbReference type="STRING" id="311458.CSUB_C0653"/>
<dbReference type="CDD" id="cd07097">
    <property type="entry name" value="ALDH_KGSADH-YcbD"/>
    <property type="match status" value="1"/>
</dbReference>
<accession>E6N5X7</accession>
<feature type="domain" description="Aldehyde dehydrogenase" evidence="7">
    <location>
        <begin position="30"/>
        <end position="488"/>
    </location>
</feature>
<dbReference type="EMBL" id="AP011844">
    <property type="protein sequence ID" value="BAJ47696.1"/>
    <property type="molecule type" value="Genomic_DNA"/>
</dbReference>
<name>E6N5X7_CALS0</name>
<dbReference type="PROSITE" id="PS00687">
    <property type="entry name" value="ALDEHYDE_DEHYDR_GLU"/>
    <property type="match status" value="1"/>
</dbReference>
<protein>
    <submittedName>
        <fullName evidence="8">Aldehyde dehydrogenase</fullName>
    </submittedName>
</protein>
<dbReference type="InterPro" id="IPR016160">
    <property type="entry name" value="Ald_DH_CS_CYS"/>
</dbReference>
<dbReference type="InterPro" id="IPR016161">
    <property type="entry name" value="Ald_DH/histidinol_DH"/>
</dbReference>
<dbReference type="InterPro" id="IPR015590">
    <property type="entry name" value="Aldehyde_DH_dom"/>
</dbReference>
<dbReference type="InterPro" id="IPR016163">
    <property type="entry name" value="Ald_DH_C"/>
</dbReference>
<evidence type="ECO:0000256" key="3">
    <source>
        <dbReference type="ARBA" id="ARBA00023002"/>
    </source>
</evidence>
<evidence type="ECO:0000256" key="1">
    <source>
        <dbReference type="ARBA" id="ARBA00009986"/>
    </source>
</evidence>
<feature type="active site" evidence="4">
    <location>
        <position position="258"/>
    </location>
</feature>
<dbReference type="FunFam" id="3.40.605.10:FF:000007">
    <property type="entry name" value="NAD/NADP-dependent betaine aldehyde dehydrogenase"/>
    <property type="match status" value="1"/>
</dbReference>
<organism evidence="8 10">
    <name type="scientific">Caldiarchaeum subterraneum</name>
    <dbReference type="NCBI Taxonomy" id="311458"/>
    <lineage>
        <taxon>Archaea</taxon>
        <taxon>Nitrososphaerota</taxon>
        <taxon>Candidatus Caldarchaeales</taxon>
        <taxon>Candidatus Caldarchaeaceae</taxon>
        <taxon>Candidatus Caldarchaeum</taxon>
    </lineage>
</organism>
<sequence length="492" mass="53517">MLVCVVGFMASVYPCIINGERVQAGGLGVFEDRNPADVEEVVAVFPLLSREDAKNAIDSAEKAFEKWAALSPLQRGKYLVKAAQIMENEAEELARILTREEGKTLNESRAEVARAIDIFRFYGVMGSRLRGEFTPSTDPRTHLFTLREPLGVVSIITPWNFPIAIPSWKIAPALICGNTVVFKPASYTPLIGYKIVEALHSAGIPPGVVNFVTGSGGEVGAELIINDKVDAISFTGSAEVGEEIKQYACRSNIRVQLELGGKNPSVVLEDADLGKAVEMVTRAAFGLTGQACTATSRAIVVEKIAKQFEEKLVERVKQIRVGNGLADGVEMGPVVGEKELKKILSYVDIGLREGAKLLIGGKRLTSSEHAKGFFLEPTIFTNVTPDMKIAQEEIFGPVLSIIHVSDFDEAVEVANKIDYGLSASVFTTSLPRAFEFIHRVQAGVVKVNKPTTGLEFQVPFGGYKRSSYGDIKEQGETALDFYSKLKTVYLGY</sequence>
<evidence type="ECO:0000256" key="5">
    <source>
        <dbReference type="RuleBase" id="RU003345"/>
    </source>
</evidence>
<gene>
    <name evidence="9" type="ORF">CSUB_C0653</name>
    <name evidence="8" type="ORF">HGMM_F09F10C18</name>
</gene>
<dbReference type="Gene3D" id="3.40.309.10">
    <property type="entry name" value="Aldehyde Dehydrogenase, Chain A, domain 2"/>
    <property type="match status" value="1"/>
</dbReference>
<dbReference type="GO" id="GO:0016620">
    <property type="term" value="F:oxidoreductase activity, acting on the aldehyde or oxo group of donors, NAD or NADP as acceptor"/>
    <property type="evidence" value="ECO:0007669"/>
    <property type="project" value="InterPro"/>
</dbReference>
<dbReference type="PROSITE" id="PS00070">
    <property type="entry name" value="ALDEHYDE_DEHYDR_CYS"/>
    <property type="match status" value="1"/>
</dbReference>
<keyword evidence="3 5" id="KW-0560">Oxidoreductase</keyword>
<evidence type="ECO:0000256" key="4">
    <source>
        <dbReference type="PROSITE-ProRule" id="PRU10007"/>
    </source>
</evidence>
<dbReference type="FunFam" id="3.40.309.10:FF:000012">
    <property type="entry name" value="Betaine aldehyde dehydrogenase"/>
    <property type="match status" value="1"/>
</dbReference>
<evidence type="ECO:0000259" key="7">
    <source>
        <dbReference type="Pfam" id="PF00171"/>
    </source>
</evidence>
<evidence type="ECO:0000256" key="2">
    <source>
        <dbReference type="ARBA" id="ARBA00011881"/>
    </source>
</evidence>
<comment type="similarity">
    <text evidence="1 5">Belongs to the aldehyde dehydrogenase family.</text>
</comment>
<evidence type="ECO:0000313" key="8">
    <source>
        <dbReference type="EMBL" id="BAJ47696.1"/>
    </source>
</evidence>
<dbReference type="InterPro" id="IPR016162">
    <property type="entry name" value="Ald_DH_N"/>
</dbReference>
<dbReference type="KEGG" id="csu:CSUB_C0653"/>
<dbReference type="InterPro" id="IPR029510">
    <property type="entry name" value="Ald_DH_CS_GLU"/>
</dbReference>